<organism evidence="3 4">
    <name type="scientific">Stylonychia lemnae</name>
    <name type="common">Ciliate</name>
    <dbReference type="NCBI Taxonomy" id="5949"/>
    <lineage>
        <taxon>Eukaryota</taxon>
        <taxon>Sar</taxon>
        <taxon>Alveolata</taxon>
        <taxon>Ciliophora</taxon>
        <taxon>Intramacronucleata</taxon>
        <taxon>Spirotrichea</taxon>
        <taxon>Stichotrichia</taxon>
        <taxon>Sporadotrichida</taxon>
        <taxon>Oxytrichidae</taxon>
        <taxon>Stylonychinae</taxon>
        <taxon>Stylonychia</taxon>
    </lineage>
</organism>
<proteinExistence type="predicted"/>
<name>A0A077ZTK8_STYLE</name>
<dbReference type="InParanoid" id="A0A077ZTK8"/>
<reference evidence="3 4" key="1">
    <citation type="submission" date="2014-06" db="EMBL/GenBank/DDBJ databases">
        <authorList>
            <person name="Swart Estienne"/>
        </authorList>
    </citation>
    <scope>NUCLEOTIDE SEQUENCE [LARGE SCALE GENOMIC DNA]</scope>
    <source>
        <strain evidence="3 4">130c</strain>
    </source>
</reference>
<dbReference type="AlphaFoldDB" id="A0A077ZTK8"/>
<keyword evidence="2" id="KW-0812">Transmembrane</keyword>
<keyword evidence="2" id="KW-1133">Transmembrane helix</keyword>
<keyword evidence="2" id="KW-0472">Membrane</keyword>
<feature type="transmembrane region" description="Helical" evidence="2">
    <location>
        <begin position="12"/>
        <end position="29"/>
    </location>
</feature>
<evidence type="ECO:0000313" key="3">
    <source>
        <dbReference type="EMBL" id="CDW73222.1"/>
    </source>
</evidence>
<evidence type="ECO:0000313" key="4">
    <source>
        <dbReference type="Proteomes" id="UP000039865"/>
    </source>
</evidence>
<protein>
    <submittedName>
        <fullName evidence="3">Uncharacterized protein</fullName>
    </submittedName>
</protein>
<sequence length="303" mass="36370">MKGRRSQSIQMFGIFFHIFQFLQLQLILVEKELDYIKIDIQKNDRNVETYSEVSSKLSYQIIRQSQRLRNRNMNPQDSDIPSTEERKTKGCTTSSHHHKKKQGNMYKQRIEKLTKDKTIIKNGFRNDFNQKFNKKRGRDEFERSYLDKIEDGYFADNSLYPSRVTTKKRKINPQAQVKWLKKPTYGYKNQKGRNMKQAFKMYKDTEIFRFRSKQQFKMLEENLIHHSHDDDLDTDEEIVTNHIEMCLDELRTRINEFLQGEPLKMIRNIRGEFSGIEKFDCNSKEDRLSSPESSWYEIVSDSK</sequence>
<keyword evidence="4" id="KW-1185">Reference proteome</keyword>
<evidence type="ECO:0000256" key="1">
    <source>
        <dbReference type="SAM" id="MobiDB-lite"/>
    </source>
</evidence>
<dbReference type="EMBL" id="CCKQ01002132">
    <property type="protein sequence ID" value="CDW73222.1"/>
    <property type="molecule type" value="Genomic_DNA"/>
</dbReference>
<feature type="compositionally biased region" description="Polar residues" evidence="1">
    <location>
        <begin position="65"/>
        <end position="81"/>
    </location>
</feature>
<feature type="region of interest" description="Disordered" evidence="1">
    <location>
        <begin position="65"/>
        <end position="104"/>
    </location>
</feature>
<dbReference type="Proteomes" id="UP000039865">
    <property type="component" value="Unassembled WGS sequence"/>
</dbReference>
<gene>
    <name evidence="3" type="primary">Contig1680.g1825</name>
    <name evidence="3" type="ORF">STYLEM_2198</name>
</gene>
<accession>A0A077ZTK8</accession>
<evidence type="ECO:0000256" key="2">
    <source>
        <dbReference type="SAM" id="Phobius"/>
    </source>
</evidence>